<comment type="similarity">
    <text evidence="13">Belongs to the glycosyltransferase ALG3 family.</text>
</comment>
<dbReference type="PANTHER" id="PTHR12646:SF0">
    <property type="entry name" value="DOL-P-MAN:MAN(5)GLCNAC(2)-PP-DOL ALPHA-1,3-MANNOSYLTRANSFERASE"/>
    <property type="match status" value="1"/>
</dbReference>
<evidence type="ECO:0000256" key="1">
    <source>
        <dbReference type="ARBA" id="ARBA00004477"/>
    </source>
</evidence>
<comment type="caution">
    <text evidence="16">The sequence shown here is derived from an EMBL/GenBank/DDBJ whole genome shotgun (WGS) entry which is preliminary data.</text>
</comment>
<evidence type="ECO:0000256" key="6">
    <source>
        <dbReference type="ARBA" id="ARBA00022679"/>
    </source>
</evidence>
<feature type="transmembrane region" description="Helical" evidence="14">
    <location>
        <begin position="270"/>
        <end position="290"/>
    </location>
</feature>
<feature type="region of interest" description="Disordered" evidence="15">
    <location>
        <begin position="469"/>
        <end position="493"/>
    </location>
</feature>
<dbReference type="UniPathway" id="UPA00378"/>
<evidence type="ECO:0000256" key="15">
    <source>
        <dbReference type="SAM" id="MobiDB-lite"/>
    </source>
</evidence>
<keyword evidence="9 14" id="KW-1133">Transmembrane helix</keyword>
<comment type="catalytic activity">
    <reaction evidence="12 14">
        <text>an alpha-D-Man-(1-&gt;2)-alpha-D-Man-(1-&gt;2)-alpha-D-Man-(1-&gt;3)-[alpha-D-Man-(1-&gt;6)]-beta-D-Man-(1-&gt;4)-beta-D-GlcNAc-(1-&gt;4)-alpha-D-GlcNAc-diphospho-di-trans,poly-cis-dolichol + a di-trans,poly-cis-dolichyl beta-D-mannosyl phosphate = an alpha-D-Man-(1-&gt;2)-alpha-D-Man-(1-&gt;2)-alpha-D-Man-(1-&gt;3)-[alpha-D-Man-(1-&gt;3)-alpha-D-Man-(1-&gt;6)]-beta-D-Man-(1-&gt;4)-beta-D-GlcNAc-(1-&gt;4)-alpha-D-GlcNAc-diphospho-di-trans,poly-cis-dolichol + a di-trans,poly-cis-dolichyl phosphate + H(+)</text>
        <dbReference type="Rhea" id="RHEA:29527"/>
        <dbReference type="Rhea" id="RHEA-COMP:19498"/>
        <dbReference type="Rhea" id="RHEA-COMP:19501"/>
        <dbReference type="Rhea" id="RHEA-COMP:19516"/>
        <dbReference type="Rhea" id="RHEA-COMP:19517"/>
        <dbReference type="ChEBI" id="CHEBI:15378"/>
        <dbReference type="ChEBI" id="CHEBI:57683"/>
        <dbReference type="ChEBI" id="CHEBI:58211"/>
        <dbReference type="ChEBI" id="CHEBI:132515"/>
        <dbReference type="ChEBI" id="CHEBI:132516"/>
        <dbReference type="EC" id="2.4.1.258"/>
    </reaction>
    <physiologicalReaction direction="left-to-right" evidence="12 14">
        <dbReference type="Rhea" id="RHEA:29528"/>
    </physiologicalReaction>
</comment>
<evidence type="ECO:0000256" key="12">
    <source>
        <dbReference type="ARBA" id="ARBA00049506"/>
    </source>
</evidence>
<evidence type="ECO:0000313" key="17">
    <source>
        <dbReference type="Proteomes" id="UP000070133"/>
    </source>
</evidence>
<evidence type="ECO:0000256" key="7">
    <source>
        <dbReference type="ARBA" id="ARBA00022692"/>
    </source>
</evidence>
<comment type="function">
    <text evidence="11 14">Dol-P-Man:Man(5)GlcNAc(2)-PP-Dol alpha-1,3-mannosyltransferase that operates in the biosynthetic pathway of dolichol-linked oligosaccharides, the glycan precursors employed in protein asparagine (N)-glycosylation. The assembly of dolichol-linked oligosaccharides begins on the cytosolic side of the endoplasmic reticulum membrane and finishes in its lumen. The sequential addition of sugars to dolichol pyrophosphate produces dolichol-linked oligosaccharides containing fourteen sugars, including two GlcNAcs, nine mannoses and three glucoses. Once assembled, the oligosaccharide is transferred from the lipid to nascent proteins by oligosaccharyltransferases. In the lumen of the endoplasmic reticulum, adds the first dolichyl beta-D-mannosyl phosphate derived mannose in an alpha-1,3 linkage to Man(5)GlcNAc(2)-PP-dolichol to produce Man(6)GlcNAc(2)-PP-dolichol.</text>
</comment>
<evidence type="ECO:0000256" key="13">
    <source>
        <dbReference type="ARBA" id="ARBA00093457"/>
    </source>
</evidence>
<dbReference type="AlphaFoldDB" id="A0A139H3L8"/>
<keyword evidence="6 14" id="KW-0808">Transferase</keyword>
<dbReference type="GO" id="GO:0005789">
    <property type="term" value="C:endoplasmic reticulum membrane"/>
    <property type="evidence" value="ECO:0007669"/>
    <property type="project" value="UniProtKB-SubCell"/>
</dbReference>
<comment type="pathway">
    <text evidence="2 14">Protein modification; protein glycosylation.</text>
</comment>
<dbReference type="STRING" id="321146.A0A139H3L8"/>
<name>A0A139H3L8_9PEZI</name>
<dbReference type="PANTHER" id="PTHR12646">
    <property type="entry name" value="NOT56 - RELATED"/>
    <property type="match status" value="1"/>
</dbReference>
<evidence type="ECO:0000256" key="8">
    <source>
        <dbReference type="ARBA" id="ARBA00022824"/>
    </source>
</evidence>
<evidence type="ECO:0000256" key="10">
    <source>
        <dbReference type="ARBA" id="ARBA00023136"/>
    </source>
</evidence>
<dbReference type="GO" id="GO:0052925">
    <property type="term" value="F:dol-P-Man:Man(5)GlcNAc(2)-PP-Dol alpha-1,3-mannosyltransferase activity"/>
    <property type="evidence" value="ECO:0007669"/>
    <property type="project" value="UniProtKB-EC"/>
</dbReference>
<feature type="compositionally biased region" description="Low complexity" evidence="15">
    <location>
        <begin position="42"/>
        <end position="53"/>
    </location>
</feature>
<evidence type="ECO:0000256" key="3">
    <source>
        <dbReference type="ARBA" id="ARBA00011964"/>
    </source>
</evidence>
<feature type="region of interest" description="Disordered" evidence="15">
    <location>
        <begin position="36"/>
        <end position="58"/>
    </location>
</feature>
<dbReference type="Pfam" id="PF05208">
    <property type="entry name" value="ALG3"/>
    <property type="match status" value="1"/>
</dbReference>
<gene>
    <name evidence="16" type="ORF">AC578_10801</name>
</gene>
<comment type="subcellular location">
    <subcellularLocation>
        <location evidence="1 14">Endoplasmic reticulum membrane</location>
        <topology evidence="1 14">Multi-pass membrane protein</topology>
    </subcellularLocation>
</comment>
<dbReference type="EMBL" id="LFZN01000154">
    <property type="protein sequence ID" value="KXS97065.1"/>
    <property type="molecule type" value="Genomic_DNA"/>
</dbReference>
<feature type="transmembrane region" description="Helical" evidence="14">
    <location>
        <begin position="199"/>
        <end position="222"/>
    </location>
</feature>
<evidence type="ECO:0000256" key="5">
    <source>
        <dbReference type="ARBA" id="ARBA00022676"/>
    </source>
</evidence>
<dbReference type="Proteomes" id="UP000070133">
    <property type="component" value="Unassembled WGS sequence"/>
</dbReference>
<proteinExistence type="inferred from homology"/>
<feature type="transmembrane region" description="Helical" evidence="14">
    <location>
        <begin position="448"/>
        <end position="466"/>
    </location>
</feature>
<keyword evidence="10 14" id="KW-0472">Membrane</keyword>
<sequence>MGCEVDIVKRKDGKLVYKFIPPSRNKLYNPWLVGPTSSDPEASSQYASQPSSPGEEHIPKMNIVHQGRDIITNPKHTRWIAPLQILSDAALCALVVYAVPYTEIDWTTYMQQITLYLNGERNYSKISGSTGPLVYPAAHVYIYHALHHLTDSGQNIFLAQILFAALYLFTLCIVIQTYRHAGVPPYILPLLSLSRRVHSIFMLRMFNDCFAVLFLFLAVYAWQRRWWRVGTVLYSFGLGVKMSLLLALPAVSVVLWLGMGRNRALGQAQMIVVVQILLAFPFLAGALTGGNTSAKDYFSRAFEFSRVFLYKWTVNWRFVEEEWFYSKGFSYGLLTGHVFLLSAFITTRWLRPSNWSLPEAIGALLNPPPKEHQARISRRITPDFILTSVLSAVIIGCLCARSLHYQFFVYIAWSTPYLLWRSGVHPVLIYVISSAQEYGWNVYPSTKQSSMIVVGCLALTVAATWLGTSSSSDSHKVGKQQNQNGHVKHEHVE</sequence>
<feature type="transmembrane region" description="Helical" evidence="14">
    <location>
        <begin position="156"/>
        <end position="178"/>
    </location>
</feature>
<dbReference type="EC" id="2.4.1.258" evidence="3 14"/>
<reference evidence="16 17" key="1">
    <citation type="submission" date="2015-07" db="EMBL/GenBank/DDBJ databases">
        <title>Comparative genomics of the Sigatoka disease complex on banana suggests a link between parallel evolutionary changes in Pseudocercospora fijiensis and Pseudocercospora eumusae and increased virulence on the banana host.</title>
        <authorList>
            <person name="Chang T.-C."/>
            <person name="Salvucci A."/>
            <person name="Crous P.W."/>
            <person name="Stergiopoulos I."/>
        </authorList>
    </citation>
    <scope>NUCLEOTIDE SEQUENCE [LARGE SCALE GENOMIC DNA]</scope>
    <source>
        <strain evidence="16 17">CBS 114824</strain>
    </source>
</reference>
<keyword evidence="5 14" id="KW-0328">Glycosyltransferase</keyword>
<keyword evidence="17" id="KW-1185">Reference proteome</keyword>
<evidence type="ECO:0000256" key="9">
    <source>
        <dbReference type="ARBA" id="ARBA00022989"/>
    </source>
</evidence>
<protein>
    <recommendedName>
        <fullName evidence="4 14">Dol-P-Man:Man(5)GlcNAc(2)-PP-Dol alpha-1,3-mannosyltransferase</fullName>
        <ecNumber evidence="3 14">2.4.1.258</ecNumber>
    </recommendedName>
    <alternativeName>
        <fullName evidence="14">Dol-P-Man-dependent alpha(1-3)-mannosyltransferase</fullName>
    </alternativeName>
</protein>
<evidence type="ECO:0000256" key="2">
    <source>
        <dbReference type="ARBA" id="ARBA00004922"/>
    </source>
</evidence>
<keyword evidence="7 14" id="KW-0812">Transmembrane</keyword>
<accession>A0A139H3L8</accession>
<feature type="transmembrane region" description="Helical" evidence="14">
    <location>
        <begin position="329"/>
        <end position="350"/>
    </location>
</feature>
<evidence type="ECO:0000313" key="16">
    <source>
        <dbReference type="EMBL" id="KXS97065.1"/>
    </source>
</evidence>
<evidence type="ECO:0000256" key="11">
    <source>
        <dbReference type="ARBA" id="ARBA00044743"/>
    </source>
</evidence>
<dbReference type="InterPro" id="IPR007873">
    <property type="entry name" value="Glycosyltransferase_ALG3"/>
</dbReference>
<evidence type="ECO:0000256" key="4">
    <source>
        <dbReference type="ARBA" id="ARBA00015561"/>
    </source>
</evidence>
<feature type="transmembrane region" description="Helical" evidence="14">
    <location>
        <begin position="234"/>
        <end position="258"/>
    </location>
</feature>
<dbReference type="OrthoDB" id="20028at2759"/>
<evidence type="ECO:0000256" key="14">
    <source>
        <dbReference type="RuleBase" id="RU364047"/>
    </source>
</evidence>
<keyword evidence="8 14" id="KW-0256">Endoplasmic reticulum</keyword>
<organism evidence="16 17">
    <name type="scientific">Pseudocercospora eumusae</name>
    <dbReference type="NCBI Taxonomy" id="321146"/>
    <lineage>
        <taxon>Eukaryota</taxon>
        <taxon>Fungi</taxon>
        <taxon>Dikarya</taxon>
        <taxon>Ascomycota</taxon>
        <taxon>Pezizomycotina</taxon>
        <taxon>Dothideomycetes</taxon>
        <taxon>Dothideomycetidae</taxon>
        <taxon>Mycosphaerellales</taxon>
        <taxon>Mycosphaerellaceae</taxon>
        <taxon>Pseudocercospora</taxon>
    </lineage>
</organism>
<feature type="transmembrane region" description="Helical" evidence="14">
    <location>
        <begin position="384"/>
        <end position="413"/>
    </location>
</feature>